<organism evidence="2 3">
    <name type="scientific">Granulicella arctica</name>
    <dbReference type="NCBI Taxonomy" id="940613"/>
    <lineage>
        <taxon>Bacteria</taxon>
        <taxon>Pseudomonadati</taxon>
        <taxon>Acidobacteriota</taxon>
        <taxon>Terriglobia</taxon>
        <taxon>Terriglobales</taxon>
        <taxon>Acidobacteriaceae</taxon>
        <taxon>Granulicella</taxon>
    </lineage>
</organism>
<dbReference type="PANTHER" id="PTHR39426:SF1">
    <property type="entry name" value="HOMOLOGY TO DEATH-ON-CURING PROTEIN OF PHAGE P1"/>
    <property type="match status" value="1"/>
</dbReference>
<dbReference type="NCBIfam" id="TIGR01550">
    <property type="entry name" value="DOC_P1"/>
    <property type="match status" value="1"/>
</dbReference>
<dbReference type="PANTHER" id="PTHR39426">
    <property type="entry name" value="HOMOLOGY TO DEATH-ON-CURING PROTEIN OF PHAGE P1"/>
    <property type="match status" value="1"/>
</dbReference>
<evidence type="ECO:0000313" key="2">
    <source>
        <dbReference type="EMBL" id="NYF78532.1"/>
    </source>
</evidence>
<gene>
    <name evidence="2" type="ORF">HDF17_000819</name>
</gene>
<sequence length="120" mass="12927">MIRAIHADLIAGYGGSHGLRDLGLLESALARPEQLAHYEPDAGVERLAAVLGWGLLKNHAFLDGNKRVALAAVVTFLKLNGYALTCSEVEETAMVLRAAASEIDEAAWTDWVIRSVKSID</sequence>
<dbReference type="EMBL" id="JACCCW010000001">
    <property type="protein sequence ID" value="NYF78532.1"/>
    <property type="molecule type" value="Genomic_DNA"/>
</dbReference>
<dbReference type="Proteomes" id="UP000589520">
    <property type="component" value="Unassembled WGS sequence"/>
</dbReference>
<feature type="domain" description="Fido" evidence="1">
    <location>
        <begin position="1"/>
        <end position="114"/>
    </location>
</feature>
<dbReference type="GO" id="GO:0016301">
    <property type="term" value="F:kinase activity"/>
    <property type="evidence" value="ECO:0007669"/>
    <property type="project" value="InterPro"/>
</dbReference>
<proteinExistence type="predicted"/>
<dbReference type="PROSITE" id="PS51459">
    <property type="entry name" value="FIDO"/>
    <property type="match status" value="1"/>
</dbReference>
<protein>
    <submittedName>
        <fullName evidence="2">Death-on-curing protein</fullName>
    </submittedName>
</protein>
<dbReference type="Pfam" id="PF02661">
    <property type="entry name" value="Fic"/>
    <property type="match status" value="1"/>
</dbReference>
<dbReference type="InterPro" id="IPR003812">
    <property type="entry name" value="Fido"/>
</dbReference>
<dbReference type="InterPro" id="IPR053737">
    <property type="entry name" value="Type_II_TA_Toxin"/>
</dbReference>
<dbReference type="PIRSF" id="PIRSF018297">
    <property type="entry name" value="Doc"/>
    <property type="match status" value="1"/>
</dbReference>
<dbReference type="SUPFAM" id="SSF140931">
    <property type="entry name" value="Fic-like"/>
    <property type="match status" value="1"/>
</dbReference>
<dbReference type="InterPro" id="IPR036597">
    <property type="entry name" value="Fido-like_dom_sf"/>
</dbReference>
<keyword evidence="3" id="KW-1185">Reference proteome</keyword>
<accession>A0A7Y9PEN6</accession>
<dbReference type="InterPro" id="IPR006440">
    <property type="entry name" value="Doc"/>
</dbReference>
<evidence type="ECO:0000259" key="1">
    <source>
        <dbReference type="PROSITE" id="PS51459"/>
    </source>
</evidence>
<dbReference type="Gene3D" id="1.20.120.1870">
    <property type="entry name" value="Fic/DOC protein, Fido domain"/>
    <property type="match status" value="1"/>
</dbReference>
<dbReference type="AlphaFoldDB" id="A0A7Y9PEN6"/>
<name>A0A7Y9PEN6_9BACT</name>
<reference evidence="2 3" key="1">
    <citation type="submission" date="2020-07" db="EMBL/GenBank/DDBJ databases">
        <title>Genomic Encyclopedia of Type Strains, Phase IV (KMG-V): Genome sequencing to study the core and pangenomes of soil and plant-associated prokaryotes.</title>
        <authorList>
            <person name="Whitman W."/>
        </authorList>
    </citation>
    <scope>NUCLEOTIDE SEQUENCE [LARGE SCALE GENOMIC DNA]</scope>
    <source>
        <strain evidence="2 3">X4EP2</strain>
    </source>
</reference>
<evidence type="ECO:0000313" key="3">
    <source>
        <dbReference type="Proteomes" id="UP000589520"/>
    </source>
</evidence>
<comment type="caution">
    <text evidence="2">The sequence shown here is derived from an EMBL/GenBank/DDBJ whole genome shotgun (WGS) entry which is preliminary data.</text>
</comment>